<dbReference type="GO" id="GO:0042393">
    <property type="term" value="F:histone binding"/>
    <property type="evidence" value="ECO:0007669"/>
    <property type="project" value="TreeGrafter"/>
</dbReference>
<evidence type="ECO:0000259" key="12">
    <source>
        <dbReference type="PROSITE" id="PS51192"/>
    </source>
</evidence>
<dbReference type="InterPro" id="IPR000330">
    <property type="entry name" value="SNF2_N"/>
</dbReference>
<evidence type="ECO:0000256" key="5">
    <source>
        <dbReference type="ARBA" id="ARBA00022806"/>
    </source>
</evidence>
<feature type="region of interest" description="Disordered" evidence="10">
    <location>
        <begin position="902"/>
        <end position="921"/>
    </location>
</feature>
<keyword evidence="4" id="KW-0378">Hydrolase</keyword>
<dbReference type="Pfam" id="PF00505">
    <property type="entry name" value="HMG_box"/>
    <property type="match status" value="1"/>
</dbReference>
<dbReference type="SMART" id="SM00487">
    <property type="entry name" value="DEXDc"/>
    <property type="match status" value="1"/>
</dbReference>
<evidence type="ECO:0000313" key="15">
    <source>
        <dbReference type="EMBL" id="CAE0118049.1"/>
    </source>
</evidence>
<dbReference type="InterPro" id="IPR001005">
    <property type="entry name" value="SANT/Myb"/>
</dbReference>
<dbReference type="InterPro" id="IPR049730">
    <property type="entry name" value="SNF2/RAD54-like_C"/>
</dbReference>
<dbReference type="GO" id="GO:0140658">
    <property type="term" value="F:ATP-dependent chromatin remodeler activity"/>
    <property type="evidence" value="ECO:0007669"/>
    <property type="project" value="TreeGrafter"/>
</dbReference>
<dbReference type="InterPro" id="IPR036306">
    <property type="entry name" value="ISWI_HAND-dom_sf"/>
</dbReference>
<dbReference type="GO" id="GO:0004386">
    <property type="term" value="F:helicase activity"/>
    <property type="evidence" value="ECO:0007669"/>
    <property type="project" value="UniProtKB-KW"/>
</dbReference>
<dbReference type="GO" id="GO:0034728">
    <property type="term" value="P:nucleosome organization"/>
    <property type="evidence" value="ECO:0007669"/>
    <property type="project" value="TreeGrafter"/>
</dbReference>
<comment type="subcellular location">
    <subcellularLocation>
        <location evidence="1">Nucleus</location>
    </subcellularLocation>
</comment>
<dbReference type="InterPro" id="IPR014001">
    <property type="entry name" value="Helicase_ATP-bd"/>
</dbReference>
<dbReference type="InterPro" id="IPR038718">
    <property type="entry name" value="SNF2-like_sf"/>
</dbReference>
<gene>
    <name evidence="15" type="ORF">HERI1096_LOCUS18748</name>
</gene>
<protein>
    <submittedName>
        <fullName evidence="15">Uncharacterized protein</fullName>
    </submittedName>
</protein>
<dbReference type="GO" id="GO:0031491">
    <property type="term" value="F:nucleosome binding"/>
    <property type="evidence" value="ECO:0007669"/>
    <property type="project" value="InterPro"/>
</dbReference>
<dbReference type="InterPro" id="IPR027417">
    <property type="entry name" value="P-loop_NTPase"/>
</dbReference>
<dbReference type="InterPro" id="IPR009057">
    <property type="entry name" value="Homeodomain-like_sf"/>
</dbReference>
<dbReference type="InterPro" id="IPR015195">
    <property type="entry name" value="SLIDE"/>
</dbReference>
<dbReference type="Gene3D" id="3.40.50.300">
    <property type="entry name" value="P-loop containing nucleotide triphosphate hydrolases"/>
    <property type="match status" value="1"/>
</dbReference>
<dbReference type="CDD" id="cd18793">
    <property type="entry name" value="SF2_C_SNF"/>
    <property type="match status" value="1"/>
</dbReference>
<feature type="region of interest" description="Disordered" evidence="10">
    <location>
        <begin position="205"/>
        <end position="234"/>
    </location>
</feature>
<dbReference type="FunFam" id="3.40.50.10810:FF:000015">
    <property type="entry name" value="lymphoid-specific helicase isoform X1"/>
    <property type="match status" value="1"/>
</dbReference>
<evidence type="ECO:0000256" key="7">
    <source>
        <dbReference type="ARBA" id="ARBA00023054"/>
    </source>
</evidence>
<dbReference type="Gene3D" id="3.40.50.10810">
    <property type="entry name" value="Tandem AAA-ATPase domain"/>
    <property type="match status" value="1"/>
</dbReference>
<accession>A0A7S3AZM5</accession>
<evidence type="ECO:0000259" key="11">
    <source>
        <dbReference type="PROSITE" id="PS50118"/>
    </source>
</evidence>
<dbReference type="InterPro" id="IPR009071">
    <property type="entry name" value="HMG_box_dom"/>
</dbReference>
<dbReference type="Gene3D" id="1.10.10.60">
    <property type="entry name" value="Homeodomain-like"/>
    <property type="match status" value="2"/>
</dbReference>
<evidence type="ECO:0000256" key="2">
    <source>
        <dbReference type="ARBA" id="ARBA00009687"/>
    </source>
</evidence>
<dbReference type="SUPFAM" id="SSF46689">
    <property type="entry name" value="Homeodomain-like"/>
    <property type="match status" value="2"/>
</dbReference>
<reference evidence="15" key="1">
    <citation type="submission" date="2021-01" db="EMBL/GenBank/DDBJ databases">
        <authorList>
            <person name="Corre E."/>
            <person name="Pelletier E."/>
            <person name="Niang G."/>
            <person name="Scheremetjew M."/>
            <person name="Finn R."/>
            <person name="Kale V."/>
            <person name="Holt S."/>
            <person name="Cochrane G."/>
            <person name="Meng A."/>
            <person name="Brown T."/>
            <person name="Cohen L."/>
        </authorList>
    </citation>
    <scope>NUCLEOTIDE SEQUENCE</scope>
    <source>
        <strain evidence="15">CCMP281</strain>
    </source>
</reference>
<feature type="DNA-binding region" description="HMG box" evidence="9">
    <location>
        <begin position="43"/>
        <end position="109"/>
    </location>
</feature>
<dbReference type="SUPFAM" id="SSF52540">
    <property type="entry name" value="P-loop containing nucleoside triphosphate hydrolases"/>
    <property type="match status" value="2"/>
</dbReference>
<dbReference type="SMART" id="SM00490">
    <property type="entry name" value="HELICc"/>
    <property type="match status" value="1"/>
</dbReference>
<evidence type="ECO:0000256" key="10">
    <source>
        <dbReference type="SAM" id="MobiDB-lite"/>
    </source>
</evidence>
<dbReference type="SMART" id="SM00398">
    <property type="entry name" value="HMG"/>
    <property type="match status" value="1"/>
</dbReference>
<evidence type="ECO:0000256" key="1">
    <source>
        <dbReference type="ARBA" id="ARBA00004123"/>
    </source>
</evidence>
<dbReference type="EMBL" id="HBHX01033746">
    <property type="protein sequence ID" value="CAE0118049.1"/>
    <property type="molecule type" value="Transcribed_RNA"/>
</dbReference>
<organism evidence="15">
    <name type="scientific">Haptolina ericina</name>
    <dbReference type="NCBI Taxonomy" id="156174"/>
    <lineage>
        <taxon>Eukaryota</taxon>
        <taxon>Haptista</taxon>
        <taxon>Haptophyta</taxon>
        <taxon>Prymnesiophyceae</taxon>
        <taxon>Prymnesiales</taxon>
        <taxon>Prymnesiaceae</taxon>
        <taxon>Haptolina</taxon>
    </lineage>
</organism>
<dbReference type="PROSITE" id="PS51192">
    <property type="entry name" value="HELICASE_ATP_BIND_1"/>
    <property type="match status" value="1"/>
</dbReference>
<dbReference type="GO" id="GO:0000785">
    <property type="term" value="C:chromatin"/>
    <property type="evidence" value="ECO:0007669"/>
    <property type="project" value="TreeGrafter"/>
</dbReference>
<dbReference type="Gene3D" id="1.10.30.10">
    <property type="entry name" value="High mobility group box domain"/>
    <property type="match status" value="1"/>
</dbReference>
<dbReference type="InterPro" id="IPR044754">
    <property type="entry name" value="Isw1/2_DEXHc"/>
</dbReference>
<feature type="compositionally biased region" description="Basic and acidic residues" evidence="10">
    <location>
        <begin position="131"/>
        <end position="143"/>
    </location>
</feature>
<sequence>MSSSLTYAERKKVRGMLADKQSVKTIAEEMECDIDEVEALQKPRAALSAFMLFCRDHREIVAGELGTSAPNVISKALGERWAAQEDRSKWDREAAAERERHDGEMAEYDAQLMQEEDEEQRARQSAAAGPSDRDAERAEKRAMMQEQASQRIEAPKQPKRQKVLTEEEKTLAAQNKEIMGDMQKSAKQRLTFLLGQSDLFKHFGLQADDEKQKSKKRKSEKEEDEEMAASLEGGAGGDAFEEKLRVTKQPTIINSEHGNMRPYQVLGLNWLANLYQNGINGILADEMGLGKTLQCISLLCWLRETKDLPRPYLVLAPKSTLRNWVREFANWAPDFKVLHFHGDKDERQRIIDEEMRPDMFDVCITSYEMVIREQNAFRKFSWRYLIVDEAHRLKNEESKLAQVLRSFSSHSRLLITGTPLQNNLHELWALLNFLLPDVFHSADQFDEWFDLKDKQVEQEVISQLHKLLRPFLLRRVKTEVEGSIPPKQELIVYTQLSEMQREQYKNILKRDMDALYQSSGTALTSNKSRLMNIVMQLRKCCNHPYLFEGAEDKMLDPFGEHLVMNSGKMMVLDKLLKRLKKQDSRVLIFSQMTRVLDVLEDYCAMRREEGFTYCRIDGSTNGSDRQDSIDAFNAPNSKVFMFLLSTRAGGLGINLQTADIVIIFDSDWNPQADLQAMDRAHRIGQKKEVKVFRFVTQDSIEEKVVERAELKLQMDFAVIQQGRLAEKQKALSKEEALAAVRYGADKVFRASGEITEADIDTILASAKDLTKEREAALASSSLEEKQKRNLLDFSDATVNFQEFDGVDYKDMRMQQQAAQDMVFMELMQDSVGKRERAERTSYNERDFHRGQQQATVSIEKSLPKAKKIPDMKDFQLFDMKRIVELYESEHARETKKAKALQRAVEAGVAEPASEPPTEQELEELKEREALETRGFSDWNRAEYVKFTKACEKFGRDQLQQITDEVGTKSAEEVRTYAKAFWERGSICIGDFEKIVKRVEEGERKILEKAKMAEALKTKVNSTENPWQTLQIKYGNNRGKLFTEDEDRFLVCMTNELGYGKWEDLKREVRRSPEFRFDWLFKSRTPIELGRRVDLLIRLIQNETKEPVARGSKKAAAAERPSSAQGAGPSEEA</sequence>
<feature type="domain" description="SANT" evidence="14">
    <location>
        <begin position="933"/>
        <end position="985"/>
    </location>
</feature>
<feature type="domain" description="HMG box" evidence="11">
    <location>
        <begin position="43"/>
        <end position="109"/>
    </location>
</feature>
<name>A0A7S3AZM5_9EUKA</name>
<keyword evidence="5" id="KW-0347">Helicase</keyword>
<dbReference type="AlphaFoldDB" id="A0A7S3AZM5"/>
<evidence type="ECO:0000256" key="9">
    <source>
        <dbReference type="PROSITE-ProRule" id="PRU00267"/>
    </source>
</evidence>
<dbReference type="CDD" id="cd00167">
    <property type="entry name" value="SANT"/>
    <property type="match status" value="1"/>
</dbReference>
<keyword evidence="6" id="KW-0067">ATP-binding</keyword>
<dbReference type="Pfam" id="PF09111">
    <property type="entry name" value="SLIDE"/>
    <property type="match status" value="1"/>
</dbReference>
<keyword evidence="7" id="KW-0175">Coiled coil</keyword>
<evidence type="ECO:0000256" key="3">
    <source>
        <dbReference type="ARBA" id="ARBA00022741"/>
    </source>
</evidence>
<feature type="compositionally biased region" description="Basic and acidic residues" evidence="10">
    <location>
        <begin position="83"/>
        <end position="104"/>
    </location>
</feature>
<evidence type="ECO:0000259" key="14">
    <source>
        <dbReference type="PROSITE" id="PS51293"/>
    </source>
</evidence>
<dbReference type="GO" id="GO:0005524">
    <property type="term" value="F:ATP binding"/>
    <property type="evidence" value="ECO:0007669"/>
    <property type="project" value="UniProtKB-KW"/>
</dbReference>
<dbReference type="PROSITE" id="PS51194">
    <property type="entry name" value="HELICASE_CTER"/>
    <property type="match status" value="1"/>
</dbReference>
<comment type="similarity">
    <text evidence="2">Belongs to the SNF2/RAD54 helicase family. ISWI subfamily.</text>
</comment>
<keyword evidence="3" id="KW-0547">Nucleotide-binding</keyword>
<dbReference type="PANTHER" id="PTHR45623:SF49">
    <property type="entry name" value="SWI_SNF-RELATED MATRIX-ASSOCIATED ACTIN-DEPENDENT REGULATOR OF CHROMATIN SUBFAMILY A MEMBER 5"/>
    <property type="match status" value="1"/>
</dbReference>
<proteinExistence type="inferred from homology"/>
<dbReference type="PROSITE" id="PS51293">
    <property type="entry name" value="SANT"/>
    <property type="match status" value="1"/>
</dbReference>
<feature type="domain" description="Helicase ATP-binding" evidence="12">
    <location>
        <begin position="272"/>
        <end position="437"/>
    </location>
</feature>
<dbReference type="GO" id="GO:0005634">
    <property type="term" value="C:nucleus"/>
    <property type="evidence" value="ECO:0007669"/>
    <property type="project" value="UniProtKB-SubCell"/>
</dbReference>
<feature type="domain" description="Helicase C-terminal" evidence="13">
    <location>
        <begin position="571"/>
        <end position="725"/>
    </location>
</feature>
<dbReference type="SUPFAM" id="SSF101224">
    <property type="entry name" value="HAND domain of the nucleosome remodeling ATPase ISWI"/>
    <property type="match status" value="1"/>
</dbReference>
<feature type="region of interest" description="Disordered" evidence="10">
    <location>
        <begin position="1105"/>
        <end position="1132"/>
    </location>
</feature>
<evidence type="ECO:0000259" key="13">
    <source>
        <dbReference type="PROSITE" id="PS51194"/>
    </source>
</evidence>
<evidence type="ECO:0000256" key="6">
    <source>
        <dbReference type="ARBA" id="ARBA00022840"/>
    </source>
</evidence>
<keyword evidence="8 9" id="KW-0539">Nucleus</keyword>
<evidence type="ECO:0000256" key="4">
    <source>
        <dbReference type="ARBA" id="ARBA00022801"/>
    </source>
</evidence>
<feature type="region of interest" description="Disordered" evidence="10">
    <location>
        <begin position="83"/>
        <end position="164"/>
    </location>
</feature>
<dbReference type="GO" id="GO:0016887">
    <property type="term" value="F:ATP hydrolysis activity"/>
    <property type="evidence" value="ECO:0007669"/>
    <property type="project" value="TreeGrafter"/>
</dbReference>
<dbReference type="Pfam" id="PF00176">
    <property type="entry name" value="SNF2-rel_dom"/>
    <property type="match status" value="1"/>
</dbReference>
<keyword evidence="9" id="KW-0238">DNA-binding</keyword>
<dbReference type="PANTHER" id="PTHR45623">
    <property type="entry name" value="CHROMODOMAIN-HELICASE-DNA-BINDING PROTEIN 3-RELATED-RELATED"/>
    <property type="match status" value="1"/>
</dbReference>
<dbReference type="SMART" id="SM00717">
    <property type="entry name" value="SANT"/>
    <property type="match status" value="2"/>
</dbReference>
<dbReference type="PROSITE" id="PS50118">
    <property type="entry name" value="HMG_BOX_2"/>
    <property type="match status" value="1"/>
</dbReference>
<evidence type="ECO:0000256" key="8">
    <source>
        <dbReference type="ARBA" id="ARBA00023242"/>
    </source>
</evidence>
<dbReference type="SUPFAM" id="SSF47095">
    <property type="entry name" value="HMG-box"/>
    <property type="match status" value="1"/>
</dbReference>
<dbReference type="InterPro" id="IPR001650">
    <property type="entry name" value="Helicase_C-like"/>
</dbReference>
<dbReference type="GO" id="GO:0003677">
    <property type="term" value="F:DNA binding"/>
    <property type="evidence" value="ECO:0007669"/>
    <property type="project" value="UniProtKB-UniRule"/>
</dbReference>
<dbReference type="InterPro" id="IPR017884">
    <property type="entry name" value="SANT_dom"/>
</dbReference>
<dbReference type="Pfam" id="PF00271">
    <property type="entry name" value="Helicase_C"/>
    <property type="match status" value="1"/>
</dbReference>
<dbReference type="InterPro" id="IPR036910">
    <property type="entry name" value="HMG_box_dom_sf"/>
</dbReference>
<dbReference type="FunFam" id="3.40.50.300:FF:000082">
    <property type="entry name" value="ISWI chromatin remodeling complex ATPase ISW1"/>
    <property type="match status" value="1"/>
</dbReference>
<dbReference type="CDD" id="cd17997">
    <property type="entry name" value="DEXHc_SMARCA1_SMARCA5"/>
    <property type="match status" value="1"/>
</dbReference>